<dbReference type="EMBL" id="CAJNOJ010000137">
    <property type="protein sequence ID" value="CAF1181101.1"/>
    <property type="molecule type" value="Genomic_DNA"/>
</dbReference>
<keyword evidence="1" id="KW-0472">Membrane</keyword>
<feature type="transmembrane region" description="Helical" evidence="1">
    <location>
        <begin position="12"/>
        <end position="34"/>
    </location>
</feature>
<sequence>MCGIRTNKLPVAPYSIGFVYILPKSIAIIIYAIVFHQVRLSSKRVKSRNVTNITTACITLTFVKKNLIVMRNMLVILNILVCGGAPYLILMLWDFIPNGNPPKELYFISVNSLVSATAMMAIVTFFKDKRLRNRAYAWFVQSNSNARSLSVFE</sequence>
<evidence type="ECO:0000313" key="3">
    <source>
        <dbReference type="EMBL" id="CAF1625683.1"/>
    </source>
</evidence>
<keyword evidence="1" id="KW-0812">Transmembrane</keyword>
<evidence type="ECO:0008006" key="5">
    <source>
        <dbReference type="Google" id="ProtNLM"/>
    </source>
</evidence>
<dbReference type="OrthoDB" id="10068072at2759"/>
<dbReference type="Gene3D" id="1.20.1070.10">
    <property type="entry name" value="Rhodopsin 7-helix transmembrane proteins"/>
    <property type="match status" value="1"/>
</dbReference>
<dbReference type="EMBL" id="CAJNOR010007932">
    <property type="protein sequence ID" value="CAF1625683.1"/>
    <property type="molecule type" value="Genomic_DNA"/>
</dbReference>
<keyword evidence="4" id="KW-1185">Reference proteome</keyword>
<evidence type="ECO:0000313" key="4">
    <source>
        <dbReference type="Proteomes" id="UP000663828"/>
    </source>
</evidence>
<comment type="caution">
    <text evidence="3">The sequence shown here is derived from an EMBL/GenBank/DDBJ whole genome shotgun (WGS) entry which is preliminary data.</text>
</comment>
<name>A0A816CNI9_ADIRI</name>
<gene>
    <name evidence="2" type="ORF">EDS130_LOCUS24244</name>
    <name evidence="3" type="ORF">XAT740_LOCUS50874</name>
</gene>
<dbReference type="AlphaFoldDB" id="A0A816CNI9"/>
<evidence type="ECO:0000313" key="2">
    <source>
        <dbReference type="EMBL" id="CAF1181101.1"/>
    </source>
</evidence>
<organism evidence="3 4">
    <name type="scientific">Adineta ricciae</name>
    <name type="common">Rotifer</name>
    <dbReference type="NCBI Taxonomy" id="249248"/>
    <lineage>
        <taxon>Eukaryota</taxon>
        <taxon>Metazoa</taxon>
        <taxon>Spiralia</taxon>
        <taxon>Gnathifera</taxon>
        <taxon>Rotifera</taxon>
        <taxon>Eurotatoria</taxon>
        <taxon>Bdelloidea</taxon>
        <taxon>Adinetida</taxon>
        <taxon>Adinetidae</taxon>
        <taxon>Adineta</taxon>
    </lineage>
</organism>
<feature type="transmembrane region" description="Helical" evidence="1">
    <location>
        <begin position="105"/>
        <end position="126"/>
    </location>
</feature>
<accession>A0A816CNI9</accession>
<feature type="transmembrane region" description="Helical" evidence="1">
    <location>
        <begin position="74"/>
        <end position="93"/>
    </location>
</feature>
<dbReference type="Proteomes" id="UP000663852">
    <property type="component" value="Unassembled WGS sequence"/>
</dbReference>
<keyword evidence="1" id="KW-1133">Transmembrane helix</keyword>
<protein>
    <recommendedName>
        <fullName evidence="5">Serpentine receptor class gamma</fullName>
    </recommendedName>
</protein>
<dbReference type="Proteomes" id="UP000663828">
    <property type="component" value="Unassembled WGS sequence"/>
</dbReference>
<proteinExistence type="predicted"/>
<evidence type="ECO:0000256" key="1">
    <source>
        <dbReference type="SAM" id="Phobius"/>
    </source>
</evidence>
<reference evidence="3" key="1">
    <citation type="submission" date="2021-02" db="EMBL/GenBank/DDBJ databases">
        <authorList>
            <person name="Nowell W R."/>
        </authorList>
    </citation>
    <scope>NUCLEOTIDE SEQUENCE</scope>
</reference>